<dbReference type="EMBL" id="WHVB01000020">
    <property type="protein sequence ID" value="KAF8472332.1"/>
    <property type="molecule type" value="Genomic_DNA"/>
</dbReference>
<feature type="non-terminal residue" evidence="1">
    <location>
        <position position="124"/>
    </location>
</feature>
<organism evidence="1 2">
    <name type="scientific">Russula ochroleuca</name>
    <dbReference type="NCBI Taxonomy" id="152965"/>
    <lineage>
        <taxon>Eukaryota</taxon>
        <taxon>Fungi</taxon>
        <taxon>Dikarya</taxon>
        <taxon>Basidiomycota</taxon>
        <taxon>Agaricomycotina</taxon>
        <taxon>Agaricomycetes</taxon>
        <taxon>Russulales</taxon>
        <taxon>Russulaceae</taxon>
        <taxon>Russula</taxon>
    </lineage>
</organism>
<evidence type="ECO:0000313" key="2">
    <source>
        <dbReference type="Proteomes" id="UP000759537"/>
    </source>
</evidence>
<feature type="non-terminal residue" evidence="1">
    <location>
        <position position="1"/>
    </location>
</feature>
<reference evidence="1" key="1">
    <citation type="submission" date="2019-10" db="EMBL/GenBank/DDBJ databases">
        <authorList>
            <consortium name="DOE Joint Genome Institute"/>
            <person name="Kuo A."/>
            <person name="Miyauchi S."/>
            <person name="Kiss E."/>
            <person name="Drula E."/>
            <person name="Kohler A."/>
            <person name="Sanchez-Garcia M."/>
            <person name="Andreopoulos B."/>
            <person name="Barry K.W."/>
            <person name="Bonito G."/>
            <person name="Buee M."/>
            <person name="Carver A."/>
            <person name="Chen C."/>
            <person name="Cichocki N."/>
            <person name="Clum A."/>
            <person name="Culley D."/>
            <person name="Crous P.W."/>
            <person name="Fauchery L."/>
            <person name="Girlanda M."/>
            <person name="Hayes R."/>
            <person name="Keri Z."/>
            <person name="LaButti K."/>
            <person name="Lipzen A."/>
            <person name="Lombard V."/>
            <person name="Magnuson J."/>
            <person name="Maillard F."/>
            <person name="Morin E."/>
            <person name="Murat C."/>
            <person name="Nolan M."/>
            <person name="Ohm R."/>
            <person name="Pangilinan J."/>
            <person name="Pereira M."/>
            <person name="Perotto S."/>
            <person name="Peter M."/>
            <person name="Riley R."/>
            <person name="Sitrit Y."/>
            <person name="Stielow B."/>
            <person name="Szollosi G."/>
            <person name="Zifcakova L."/>
            <person name="Stursova M."/>
            <person name="Spatafora J.W."/>
            <person name="Tedersoo L."/>
            <person name="Vaario L.-M."/>
            <person name="Yamada A."/>
            <person name="Yan M."/>
            <person name="Wang P."/>
            <person name="Xu J."/>
            <person name="Bruns T."/>
            <person name="Baldrian P."/>
            <person name="Vilgalys R."/>
            <person name="Henrissat B."/>
            <person name="Grigoriev I.V."/>
            <person name="Hibbett D."/>
            <person name="Nagy L.G."/>
            <person name="Martin F.M."/>
        </authorList>
    </citation>
    <scope>NUCLEOTIDE SEQUENCE</scope>
    <source>
        <strain evidence="1">Prilba</strain>
    </source>
</reference>
<sequence length="124" mass="14157">KASLPVVQLPESGEILHCILSFTFPVTPLLPSTTEEIMELLFVAQKYQMETALTHIRGSIARQNSLPTRLKPALLIYVLARRYRLLQEALQAARCILNYPMTIEDFDDKLDITSGASLYELWEY</sequence>
<dbReference type="Proteomes" id="UP000759537">
    <property type="component" value="Unassembled WGS sequence"/>
</dbReference>
<keyword evidence="2" id="KW-1185">Reference proteome</keyword>
<gene>
    <name evidence="1" type="ORF">DFH94DRAFT_607019</name>
</gene>
<name>A0A9P5K0E8_9AGAM</name>
<comment type="caution">
    <text evidence="1">The sequence shown here is derived from an EMBL/GenBank/DDBJ whole genome shotgun (WGS) entry which is preliminary data.</text>
</comment>
<accession>A0A9P5K0E8</accession>
<proteinExistence type="predicted"/>
<dbReference type="OrthoDB" id="3357985at2759"/>
<protein>
    <submittedName>
        <fullName evidence="1">Uncharacterized protein</fullName>
    </submittedName>
</protein>
<evidence type="ECO:0000313" key="1">
    <source>
        <dbReference type="EMBL" id="KAF8472332.1"/>
    </source>
</evidence>
<reference evidence="1" key="2">
    <citation type="journal article" date="2020" name="Nat. Commun.">
        <title>Large-scale genome sequencing of mycorrhizal fungi provides insights into the early evolution of symbiotic traits.</title>
        <authorList>
            <person name="Miyauchi S."/>
            <person name="Kiss E."/>
            <person name="Kuo A."/>
            <person name="Drula E."/>
            <person name="Kohler A."/>
            <person name="Sanchez-Garcia M."/>
            <person name="Morin E."/>
            <person name="Andreopoulos B."/>
            <person name="Barry K.W."/>
            <person name="Bonito G."/>
            <person name="Buee M."/>
            <person name="Carver A."/>
            <person name="Chen C."/>
            <person name="Cichocki N."/>
            <person name="Clum A."/>
            <person name="Culley D."/>
            <person name="Crous P.W."/>
            <person name="Fauchery L."/>
            <person name="Girlanda M."/>
            <person name="Hayes R.D."/>
            <person name="Keri Z."/>
            <person name="LaButti K."/>
            <person name="Lipzen A."/>
            <person name="Lombard V."/>
            <person name="Magnuson J."/>
            <person name="Maillard F."/>
            <person name="Murat C."/>
            <person name="Nolan M."/>
            <person name="Ohm R.A."/>
            <person name="Pangilinan J."/>
            <person name="Pereira M.F."/>
            <person name="Perotto S."/>
            <person name="Peter M."/>
            <person name="Pfister S."/>
            <person name="Riley R."/>
            <person name="Sitrit Y."/>
            <person name="Stielow J.B."/>
            <person name="Szollosi G."/>
            <person name="Zifcakova L."/>
            <person name="Stursova M."/>
            <person name="Spatafora J.W."/>
            <person name="Tedersoo L."/>
            <person name="Vaario L.M."/>
            <person name="Yamada A."/>
            <person name="Yan M."/>
            <person name="Wang P."/>
            <person name="Xu J."/>
            <person name="Bruns T."/>
            <person name="Baldrian P."/>
            <person name="Vilgalys R."/>
            <person name="Dunand C."/>
            <person name="Henrissat B."/>
            <person name="Grigoriev I.V."/>
            <person name="Hibbett D."/>
            <person name="Nagy L.G."/>
            <person name="Martin F.M."/>
        </authorList>
    </citation>
    <scope>NUCLEOTIDE SEQUENCE</scope>
    <source>
        <strain evidence="1">Prilba</strain>
    </source>
</reference>
<dbReference type="AlphaFoldDB" id="A0A9P5K0E8"/>